<keyword evidence="3" id="KW-1185">Reference proteome</keyword>
<organism evidence="2 3">
    <name type="scientific">Pseudonocardia adelaidensis</name>
    <dbReference type="NCBI Taxonomy" id="648754"/>
    <lineage>
        <taxon>Bacteria</taxon>
        <taxon>Bacillati</taxon>
        <taxon>Actinomycetota</taxon>
        <taxon>Actinomycetes</taxon>
        <taxon>Pseudonocardiales</taxon>
        <taxon>Pseudonocardiaceae</taxon>
        <taxon>Pseudonocardia</taxon>
    </lineage>
</organism>
<gene>
    <name evidence="2" type="ORF">GCM10023320_47500</name>
</gene>
<proteinExistence type="predicted"/>
<evidence type="ECO:0000313" key="3">
    <source>
        <dbReference type="Proteomes" id="UP001500804"/>
    </source>
</evidence>
<reference evidence="3" key="1">
    <citation type="journal article" date="2019" name="Int. J. Syst. Evol. Microbiol.">
        <title>The Global Catalogue of Microorganisms (GCM) 10K type strain sequencing project: providing services to taxonomists for standard genome sequencing and annotation.</title>
        <authorList>
            <consortium name="The Broad Institute Genomics Platform"/>
            <consortium name="The Broad Institute Genome Sequencing Center for Infectious Disease"/>
            <person name="Wu L."/>
            <person name="Ma J."/>
        </authorList>
    </citation>
    <scope>NUCLEOTIDE SEQUENCE [LARGE SCALE GENOMIC DNA]</scope>
    <source>
        <strain evidence="3">JCM 18302</strain>
    </source>
</reference>
<dbReference type="Proteomes" id="UP001500804">
    <property type="component" value="Unassembled WGS sequence"/>
</dbReference>
<feature type="compositionally biased region" description="Low complexity" evidence="1">
    <location>
        <begin position="69"/>
        <end position="98"/>
    </location>
</feature>
<accession>A0ABP9NNM4</accession>
<evidence type="ECO:0000313" key="2">
    <source>
        <dbReference type="EMBL" id="GAA5128490.1"/>
    </source>
</evidence>
<name>A0ABP9NNM4_9PSEU</name>
<feature type="compositionally biased region" description="Polar residues" evidence="1">
    <location>
        <begin position="99"/>
        <end position="112"/>
    </location>
</feature>
<sequence length="112" mass="11618">MPTSPEIDVTFTIAPRVRASGSAAARECTKAPRTFVANRRSKSASVDCPIGFRRNRAALLTSRSRRPNSRSATATARSADALSATSPTTGTTPASSPTVDETSGEMSAATTT</sequence>
<protein>
    <submittedName>
        <fullName evidence="2">Uncharacterized protein</fullName>
    </submittedName>
</protein>
<feature type="region of interest" description="Disordered" evidence="1">
    <location>
        <begin position="59"/>
        <end position="112"/>
    </location>
</feature>
<dbReference type="EMBL" id="BAABJO010000018">
    <property type="protein sequence ID" value="GAA5128490.1"/>
    <property type="molecule type" value="Genomic_DNA"/>
</dbReference>
<comment type="caution">
    <text evidence="2">The sequence shown here is derived from an EMBL/GenBank/DDBJ whole genome shotgun (WGS) entry which is preliminary data.</text>
</comment>
<evidence type="ECO:0000256" key="1">
    <source>
        <dbReference type="SAM" id="MobiDB-lite"/>
    </source>
</evidence>